<evidence type="ECO:0000313" key="3">
    <source>
        <dbReference type="Proteomes" id="UP001303946"/>
    </source>
</evidence>
<sequence length="248" mass="26901">MLTSLVVVALLAYGAACAALFFFQRSLLYFPQPAHVDTPHVPVDGRPGVVASHRALAGAQAVLYFGGNGEDVTQNFAPLAQAFPQHSLYLLHYRGYGRSSGKPTEADIADDALALFDQVHRQHPQVTVIGRSLGSGVATRLASQRPAARLVLVTPYDSIEDIAAARFRVFPVRWLLLDKYASWRYAAQVQAPTTVLMAEHDEVIPRDSTEMLMTRFAAGRATLHVLPGAGHNDISLAADYVRLLGGAR</sequence>
<name>A0ABZ0CUP9_9BURK</name>
<reference evidence="2 3" key="1">
    <citation type="submission" date="2023-10" db="EMBL/GenBank/DDBJ databases">
        <title>Bacteria for the degradation of biodegradable plastic PBAT(Polybutylene adipate terephthalate).</title>
        <authorList>
            <person name="Weon H.-Y."/>
            <person name="Yeon J."/>
        </authorList>
    </citation>
    <scope>NUCLEOTIDE SEQUENCE [LARGE SCALE GENOMIC DNA]</scope>
    <source>
        <strain evidence="2 3">SBD 7-3</strain>
    </source>
</reference>
<evidence type="ECO:0000259" key="1">
    <source>
        <dbReference type="Pfam" id="PF12146"/>
    </source>
</evidence>
<organism evidence="2 3">
    <name type="scientific">Piscinibacter gummiphilus</name>
    <dbReference type="NCBI Taxonomy" id="946333"/>
    <lineage>
        <taxon>Bacteria</taxon>
        <taxon>Pseudomonadati</taxon>
        <taxon>Pseudomonadota</taxon>
        <taxon>Betaproteobacteria</taxon>
        <taxon>Burkholderiales</taxon>
        <taxon>Sphaerotilaceae</taxon>
        <taxon>Piscinibacter</taxon>
    </lineage>
</organism>
<proteinExistence type="predicted"/>
<feature type="domain" description="Serine aminopeptidase S33" evidence="1">
    <location>
        <begin position="64"/>
        <end position="161"/>
    </location>
</feature>
<dbReference type="PANTHER" id="PTHR12277">
    <property type="entry name" value="ALPHA/BETA HYDROLASE DOMAIN-CONTAINING PROTEIN"/>
    <property type="match status" value="1"/>
</dbReference>
<accession>A0ABZ0CUP9</accession>
<keyword evidence="2" id="KW-0378">Hydrolase</keyword>
<dbReference type="GO" id="GO:0016787">
    <property type="term" value="F:hydrolase activity"/>
    <property type="evidence" value="ECO:0007669"/>
    <property type="project" value="UniProtKB-KW"/>
</dbReference>
<evidence type="ECO:0000313" key="2">
    <source>
        <dbReference type="EMBL" id="WOB08702.1"/>
    </source>
</evidence>
<dbReference type="EMBL" id="CP136336">
    <property type="protein sequence ID" value="WOB08702.1"/>
    <property type="molecule type" value="Genomic_DNA"/>
</dbReference>
<gene>
    <name evidence="2" type="ORF">RXV79_01290</name>
</gene>
<dbReference type="PANTHER" id="PTHR12277:SF81">
    <property type="entry name" value="PROTEIN ABHD13"/>
    <property type="match status" value="1"/>
</dbReference>
<dbReference type="InterPro" id="IPR022742">
    <property type="entry name" value="Hydrolase_4"/>
</dbReference>
<dbReference type="InterPro" id="IPR029058">
    <property type="entry name" value="AB_hydrolase_fold"/>
</dbReference>
<dbReference type="Pfam" id="PF12146">
    <property type="entry name" value="Hydrolase_4"/>
    <property type="match status" value="1"/>
</dbReference>
<dbReference type="Proteomes" id="UP001303946">
    <property type="component" value="Chromosome"/>
</dbReference>
<keyword evidence="3" id="KW-1185">Reference proteome</keyword>
<dbReference type="SUPFAM" id="SSF53474">
    <property type="entry name" value="alpha/beta-Hydrolases"/>
    <property type="match status" value="1"/>
</dbReference>
<dbReference type="Gene3D" id="3.40.50.1820">
    <property type="entry name" value="alpha/beta hydrolase"/>
    <property type="match status" value="1"/>
</dbReference>
<dbReference type="RefSeq" id="WP_316701533.1">
    <property type="nucleotide sequence ID" value="NZ_CP136336.1"/>
</dbReference>
<protein>
    <submittedName>
        <fullName evidence="2">Alpha/beta fold hydrolase</fullName>
    </submittedName>
</protein>